<dbReference type="InterPro" id="IPR001647">
    <property type="entry name" value="HTH_TetR"/>
</dbReference>
<feature type="domain" description="HTH tetR-type" evidence="5">
    <location>
        <begin position="52"/>
        <end position="112"/>
    </location>
</feature>
<dbReference type="InterPro" id="IPR036271">
    <property type="entry name" value="Tet_transcr_reg_TetR-rel_C_sf"/>
</dbReference>
<dbReference type="InterPro" id="IPR050109">
    <property type="entry name" value="HTH-type_TetR-like_transc_reg"/>
</dbReference>
<dbReference type="SUPFAM" id="SSF46689">
    <property type="entry name" value="Homeodomain-like"/>
    <property type="match status" value="1"/>
</dbReference>
<feature type="DNA-binding region" description="H-T-H motif" evidence="4">
    <location>
        <begin position="75"/>
        <end position="94"/>
    </location>
</feature>
<dbReference type="PANTHER" id="PTHR30055">
    <property type="entry name" value="HTH-TYPE TRANSCRIPTIONAL REGULATOR RUTR"/>
    <property type="match status" value="1"/>
</dbReference>
<dbReference type="PANTHER" id="PTHR30055:SF148">
    <property type="entry name" value="TETR-FAMILY TRANSCRIPTIONAL REGULATOR"/>
    <property type="match status" value="1"/>
</dbReference>
<dbReference type="GO" id="GO:0003700">
    <property type="term" value="F:DNA-binding transcription factor activity"/>
    <property type="evidence" value="ECO:0007669"/>
    <property type="project" value="TreeGrafter"/>
</dbReference>
<evidence type="ECO:0000313" key="7">
    <source>
        <dbReference type="Proteomes" id="UP000241595"/>
    </source>
</evidence>
<dbReference type="SUPFAM" id="SSF48498">
    <property type="entry name" value="Tetracyclin repressor-like, C-terminal domain"/>
    <property type="match status" value="1"/>
</dbReference>
<dbReference type="PROSITE" id="PS50977">
    <property type="entry name" value="HTH_TETR_2"/>
    <property type="match status" value="1"/>
</dbReference>
<dbReference type="Pfam" id="PF16859">
    <property type="entry name" value="TetR_C_11"/>
    <property type="match status" value="1"/>
</dbReference>
<evidence type="ECO:0000259" key="5">
    <source>
        <dbReference type="PROSITE" id="PS50977"/>
    </source>
</evidence>
<dbReference type="AlphaFoldDB" id="A0A2U3NHK1"/>
<dbReference type="InterPro" id="IPR011075">
    <property type="entry name" value="TetR_C"/>
</dbReference>
<evidence type="ECO:0000256" key="3">
    <source>
        <dbReference type="ARBA" id="ARBA00023163"/>
    </source>
</evidence>
<keyword evidence="3" id="KW-0804">Transcription</keyword>
<dbReference type="PROSITE" id="PS01081">
    <property type="entry name" value="HTH_TETR_1"/>
    <property type="match status" value="1"/>
</dbReference>
<proteinExistence type="predicted"/>
<dbReference type="Gene3D" id="1.10.10.60">
    <property type="entry name" value="Homeodomain-like"/>
    <property type="match status" value="1"/>
</dbReference>
<protein>
    <submittedName>
        <fullName evidence="6">TetR family transcriptional regulator</fullName>
    </submittedName>
</protein>
<reference evidence="6 7" key="1">
    <citation type="submission" date="2017-01" db="EMBL/GenBank/DDBJ databases">
        <authorList>
            <consortium name="Urmite Genomes"/>
        </authorList>
    </citation>
    <scope>NUCLEOTIDE SEQUENCE [LARGE SCALE GENOMIC DNA]</scope>
    <source>
        <strain evidence="6 7">AB308</strain>
    </source>
</reference>
<organism evidence="6 7">
    <name type="scientific">Mycobacterium terramassiliense</name>
    <dbReference type="NCBI Taxonomy" id="1841859"/>
    <lineage>
        <taxon>Bacteria</taxon>
        <taxon>Bacillati</taxon>
        <taxon>Actinomycetota</taxon>
        <taxon>Actinomycetes</taxon>
        <taxon>Mycobacteriales</taxon>
        <taxon>Mycobacteriaceae</taxon>
        <taxon>Mycobacterium</taxon>
    </lineage>
</organism>
<keyword evidence="7" id="KW-1185">Reference proteome</keyword>
<dbReference type="InterPro" id="IPR023772">
    <property type="entry name" value="DNA-bd_HTH_TetR-type_CS"/>
</dbReference>
<evidence type="ECO:0000256" key="4">
    <source>
        <dbReference type="PROSITE-ProRule" id="PRU00335"/>
    </source>
</evidence>
<dbReference type="Pfam" id="PF00440">
    <property type="entry name" value="TetR_N"/>
    <property type="match status" value="1"/>
</dbReference>
<dbReference type="EMBL" id="FTRV01000015">
    <property type="protein sequence ID" value="SPM31007.1"/>
    <property type="molecule type" value="Genomic_DNA"/>
</dbReference>
<evidence type="ECO:0000313" key="6">
    <source>
        <dbReference type="EMBL" id="SPM31007.1"/>
    </source>
</evidence>
<evidence type="ECO:0000256" key="1">
    <source>
        <dbReference type="ARBA" id="ARBA00023015"/>
    </source>
</evidence>
<keyword evidence="1" id="KW-0805">Transcription regulation</keyword>
<dbReference type="Gene3D" id="1.10.357.10">
    <property type="entry name" value="Tetracycline Repressor, domain 2"/>
    <property type="match status" value="1"/>
</dbReference>
<dbReference type="InterPro" id="IPR009057">
    <property type="entry name" value="Homeodomain-like_sf"/>
</dbReference>
<keyword evidence="2 4" id="KW-0238">DNA-binding</keyword>
<sequence>MRSIIRDPFRLIGPRWTIVPGCAKHYDLNVMKSTPFERRRRDTRSQGRPRDARIDDAVLQATNELLEEIGYARLSIPLVAARAGATPPAVYRRFPTKIELVFAAVFPPTPQEELPLTGDLRTVVRSLLEGSIQLFSRPAVHSAVSGLTAELPSEPGLSARLLDRLQGGTYERLQRYLDDAAANGSAADGIDARLLMDMIGGTVMMSMATERTLDDAWLGHNTTLIVRGLTR</sequence>
<evidence type="ECO:0000256" key="2">
    <source>
        <dbReference type="ARBA" id="ARBA00023125"/>
    </source>
</evidence>
<name>A0A2U3NHK1_9MYCO</name>
<accession>A0A2U3NHK1</accession>
<dbReference type="PRINTS" id="PR00455">
    <property type="entry name" value="HTHTETR"/>
</dbReference>
<dbReference type="GO" id="GO:0000976">
    <property type="term" value="F:transcription cis-regulatory region binding"/>
    <property type="evidence" value="ECO:0007669"/>
    <property type="project" value="TreeGrafter"/>
</dbReference>
<dbReference type="STRING" id="1841859.GCA_900157385_04520"/>
<dbReference type="Proteomes" id="UP000241595">
    <property type="component" value="Unassembled WGS sequence"/>
</dbReference>
<gene>
    <name evidence="6" type="ORF">MTAB308_4519</name>
</gene>